<proteinExistence type="predicted"/>
<gene>
    <name evidence="1" type="ORF">ATANTOWER_019907</name>
</gene>
<sequence length="135" mass="15188">MRMIHQRRRGRAALHRNPVHIYAKNQQHMKTHGYVQRVLFMSRSVPIMSLRQGATGHSAYETTASGPAERFPCRGHEAAGTTGLVSVRWSLALKELRWPGEPVPAAVGSRFSGIKENFLTAFCGIQNFSDFSFYI</sequence>
<keyword evidence="2" id="KW-1185">Reference proteome</keyword>
<name>A0ABU7BXD2_9TELE</name>
<organism evidence="1 2">
    <name type="scientific">Ataeniobius toweri</name>
    <dbReference type="NCBI Taxonomy" id="208326"/>
    <lineage>
        <taxon>Eukaryota</taxon>
        <taxon>Metazoa</taxon>
        <taxon>Chordata</taxon>
        <taxon>Craniata</taxon>
        <taxon>Vertebrata</taxon>
        <taxon>Euteleostomi</taxon>
        <taxon>Actinopterygii</taxon>
        <taxon>Neopterygii</taxon>
        <taxon>Teleostei</taxon>
        <taxon>Neoteleostei</taxon>
        <taxon>Acanthomorphata</taxon>
        <taxon>Ovalentaria</taxon>
        <taxon>Atherinomorphae</taxon>
        <taxon>Cyprinodontiformes</taxon>
        <taxon>Goodeidae</taxon>
        <taxon>Ataeniobius</taxon>
    </lineage>
</organism>
<dbReference type="Proteomes" id="UP001345963">
    <property type="component" value="Unassembled WGS sequence"/>
</dbReference>
<evidence type="ECO:0000313" key="1">
    <source>
        <dbReference type="EMBL" id="MED6254215.1"/>
    </source>
</evidence>
<comment type="caution">
    <text evidence="1">The sequence shown here is derived from an EMBL/GenBank/DDBJ whole genome shotgun (WGS) entry which is preliminary data.</text>
</comment>
<accession>A0ABU7BXD2</accession>
<evidence type="ECO:0000313" key="2">
    <source>
        <dbReference type="Proteomes" id="UP001345963"/>
    </source>
</evidence>
<dbReference type="EMBL" id="JAHUTI010069261">
    <property type="protein sequence ID" value="MED6254215.1"/>
    <property type="molecule type" value="Genomic_DNA"/>
</dbReference>
<protein>
    <submittedName>
        <fullName evidence="1">Uncharacterized protein</fullName>
    </submittedName>
</protein>
<reference evidence="1 2" key="1">
    <citation type="submission" date="2021-07" db="EMBL/GenBank/DDBJ databases">
        <authorList>
            <person name="Palmer J.M."/>
        </authorList>
    </citation>
    <scope>NUCLEOTIDE SEQUENCE [LARGE SCALE GENOMIC DNA]</scope>
    <source>
        <strain evidence="1 2">AT_MEX2019</strain>
        <tissue evidence="1">Muscle</tissue>
    </source>
</reference>